<organism evidence="2 3">
    <name type="scientific">Gigaspora margarita</name>
    <dbReference type="NCBI Taxonomy" id="4874"/>
    <lineage>
        <taxon>Eukaryota</taxon>
        <taxon>Fungi</taxon>
        <taxon>Fungi incertae sedis</taxon>
        <taxon>Mucoromycota</taxon>
        <taxon>Glomeromycotina</taxon>
        <taxon>Glomeromycetes</taxon>
        <taxon>Diversisporales</taxon>
        <taxon>Gigasporaceae</taxon>
        <taxon>Gigaspora</taxon>
    </lineage>
</organism>
<evidence type="ECO:0000259" key="1">
    <source>
        <dbReference type="Pfam" id="PF07707"/>
    </source>
</evidence>
<sequence length="178" mass="20843">YLYCGIVDFQNQNNEIILELLFAADELGIQRLIDSVQEFVVKNCHKFLQSNPIKMLDIVICNNTFNNLKKVSLETFNKNCRDFLRQDPIKLLHFINRHEAFNGLKKVSLEIICENPELLFNSGEFHSLEKDILTLILKCDDLCMKESEIRERLIKWGIAKHPTFQSDVKNFLPTTLKR</sequence>
<accession>A0ABN7UM45</accession>
<feature type="domain" description="BACK" evidence="1">
    <location>
        <begin position="100"/>
        <end position="167"/>
    </location>
</feature>
<evidence type="ECO:0000313" key="3">
    <source>
        <dbReference type="Proteomes" id="UP000789901"/>
    </source>
</evidence>
<comment type="caution">
    <text evidence="2">The sequence shown here is derived from an EMBL/GenBank/DDBJ whole genome shotgun (WGS) entry which is preliminary data.</text>
</comment>
<feature type="non-terminal residue" evidence="2">
    <location>
        <position position="1"/>
    </location>
</feature>
<name>A0ABN7UM45_GIGMA</name>
<proteinExistence type="predicted"/>
<reference evidence="2 3" key="1">
    <citation type="submission" date="2021-06" db="EMBL/GenBank/DDBJ databases">
        <authorList>
            <person name="Kallberg Y."/>
            <person name="Tangrot J."/>
            <person name="Rosling A."/>
        </authorList>
    </citation>
    <scope>NUCLEOTIDE SEQUENCE [LARGE SCALE GENOMIC DNA]</scope>
    <source>
        <strain evidence="2 3">120-4 pot B 10/14</strain>
    </source>
</reference>
<dbReference type="Pfam" id="PF07707">
    <property type="entry name" value="BACK"/>
    <property type="match status" value="1"/>
</dbReference>
<evidence type="ECO:0000313" key="2">
    <source>
        <dbReference type="EMBL" id="CAG8630786.1"/>
    </source>
</evidence>
<gene>
    <name evidence="2" type="ORF">GMARGA_LOCUS8318</name>
</gene>
<dbReference type="Gene3D" id="1.25.40.420">
    <property type="match status" value="1"/>
</dbReference>
<dbReference type="InterPro" id="IPR011705">
    <property type="entry name" value="BACK"/>
</dbReference>
<keyword evidence="3" id="KW-1185">Reference proteome</keyword>
<protein>
    <submittedName>
        <fullName evidence="2">45743_t:CDS:1</fullName>
    </submittedName>
</protein>
<dbReference type="EMBL" id="CAJVQB010004250">
    <property type="protein sequence ID" value="CAG8630786.1"/>
    <property type="molecule type" value="Genomic_DNA"/>
</dbReference>
<dbReference type="Proteomes" id="UP000789901">
    <property type="component" value="Unassembled WGS sequence"/>
</dbReference>